<organism evidence="3 4">
    <name type="scientific">Gymnopilus dilepis</name>
    <dbReference type="NCBI Taxonomy" id="231916"/>
    <lineage>
        <taxon>Eukaryota</taxon>
        <taxon>Fungi</taxon>
        <taxon>Dikarya</taxon>
        <taxon>Basidiomycota</taxon>
        <taxon>Agaricomycotina</taxon>
        <taxon>Agaricomycetes</taxon>
        <taxon>Agaricomycetidae</taxon>
        <taxon>Agaricales</taxon>
        <taxon>Agaricineae</taxon>
        <taxon>Hymenogastraceae</taxon>
        <taxon>Gymnopilus</taxon>
    </lineage>
</organism>
<feature type="region of interest" description="Disordered" evidence="1">
    <location>
        <begin position="605"/>
        <end position="653"/>
    </location>
</feature>
<dbReference type="Proteomes" id="UP000284706">
    <property type="component" value="Unassembled WGS sequence"/>
</dbReference>
<keyword evidence="2" id="KW-0812">Transmembrane</keyword>
<dbReference type="STRING" id="231916.A0A409YII3"/>
<feature type="compositionally biased region" description="Polar residues" evidence="1">
    <location>
        <begin position="605"/>
        <end position="615"/>
    </location>
</feature>
<dbReference type="Pfam" id="PF18758">
    <property type="entry name" value="KDZ"/>
    <property type="match status" value="1"/>
</dbReference>
<feature type="transmembrane region" description="Helical" evidence="2">
    <location>
        <begin position="21"/>
        <end position="39"/>
    </location>
</feature>
<comment type="caution">
    <text evidence="3">The sequence shown here is derived from an EMBL/GenBank/DDBJ whole genome shotgun (WGS) entry which is preliminary data.</text>
</comment>
<evidence type="ECO:0000256" key="2">
    <source>
        <dbReference type="SAM" id="Phobius"/>
    </source>
</evidence>
<keyword evidence="2" id="KW-1133">Transmembrane helix</keyword>
<dbReference type="InParanoid" id="A0A409YII3"/>
<sequence length="653" mass="74511">MILPVGVGNLPKGERYSTMDYIFGSVLQSVMVAIVLISYDVACQWFVNLFTRMERNWPDEIKTARELKFVPAIPKLHYPMHEAAGHHVYSLNYIPGVGLSDCECPERVWAPHNALGNSTKTQAPGSRQDVLDDHFGFWNWLKYVGMGTTLSRKYRAAVGERNVQSEGHRGLTDVLDPNVVKRWEIMCAAWEKDAFPKKKKDPYHVEEETISEARAKKELAAEEAKRLADGEISLHKTSASSFVAIGLEIEETQRRLQRLAHGINSHSTDAKDGSLTEQRNVLRSRLRVWDQLVSIYMPGLLQFLTDQAEKEPSSVPSEVTVDIATKSTHPEDAHVWLPSRIPPSQRRRVCREGLPEIEERLRSGQCHDSLENLRQTLRLKSRMIQFKNQNIRGQRDGTRSRAVIDRIHDRAKVAAGKYRSARSALLSLRGPGDWEKNLRVLEDSDIRGYQDPDRLRPRKGRMGIFEDDESPGVTVEPDNVGLTLLNQSRTRRDGTGETRRTISWIWYNARTVQPDDEKDEILRSEWAKSRARAERAREEVLLLREEMRRVLKYLDWKAKWWRDRTSSRSDISSSLAEGIQAFALAQADVQDLLADHFRKLWDTPLQSLDGTIPSSEETGQENDDGDGEDDDSDSGESEVEEAQEDEDDEPILP</sequence>
<evidence type="ECO:0000313" key="4">
    <source>
        <dbReference type="Proteomes" id="UP000284706"/>
    </source>
</evidence>
<feature type="compositionally biased region" description="Acidic residues" evidence="1">
    <location>
        <begin position="618"/>
        <end position="653"/>
    </location>
</feature>
<dbReference type="AlphaFoldDB" id="A0A409YII3"/>
<keyword evidence="2" id="KW-0472">Membrane</keyword>
<dbReference type="OrthoDB" id="3257768at2759"/>
<reference evidence="3 4" key="1">
    <citation type="journal article" date="2018" name="Evol. Lett.">
        <title>Horizontal gene cluster transfer increased hallucinogenic mushroom diversity.</title>
        <authorList>
            <person name="Reynolds H.T."/>
            <person name="Vijayakumar V."/>
            <person name="Gluck-Thaler E."/>
            <person name="Korotkin H.B."/>
            <person name="Matheny P.B."/>
            <person name="Slot J.C."/>
        </authorList>
    </citation>
    <scope>NUCLEOTIDE SEQUENCE [LARGE SCALE GENOMIC DNA]</scope>
    <source>
        <strain evidence="3 4">SRW20</strain>
    </source>
</reference>
<dbReference type="InterPro" id="IPR040521">
    <property type="entry name" value="KDZ"/>
</dbReference>
<name>A0A409YII3_9AGAR</name>
<evidence type="ECO:0000256" key="1">
    <source>
        <dbReference type="SAM" id="MobiDB-lite"/>
    </source>
</evidence>
<evidence type="ECO:0000313" key="3">
    <source>
        <dbReference type="EMBL" id="PPR02839.1"/>
    </source>
</evidence>
<accession>A0A409YII3</accession>
<keyword evidence="4" id="KW-1185">Reference proteome</keyword>
<gene>
    <name evidence="3" type="ORF">CVT26_009581</name>
</gene>
<dbReference type="EMBL" id="NHYE01000813">
    <property type="protein sequence ID" value="PPR02839.1"/>
    <property type="molecule type" value="Genomic_DNA"/>
</dbReference>
<proteinExistence type="predicted"/>
<protein>
    <submittedName>
        <fullName evidence="3">Uncharacterized protein</fullName>
    </submittedName>
</protein>